<dbReference type="Pfam" id="PF01694">
    <property type="entry name" value="Rhomboid"/>
    <property type="match status" value="1"/>
</dbReference>
<keyword evidence="5 6" id="KW-0472">Membrane</keyword>
<feature type="transmembrane region" description="Helical" evidence="6">
    <location>
        <begin position="551"/>
        <end position="568"/>
    </location>
</feature>
<feature type="compositionally biased region" description="Low complexity" evidence="7">
    <location>
        <begin position="90"/>
        <end position="100"/>
    </location>
</feature>
<feature type="transmembrane region" description="Helical" evidence="6">
    <location>
        <begin position="458"/>
        <end position="483"/>
    </location>
</feature>
<feature type="transmembrane region" description="Helical" evidence="6">
    <location>
        <begin position="574"/>
        <end position="593"/>
    </location>
</feature>
<keyword evidence="10" id="KW-1185">Reference proteome</keyword>
<dbReference type="GO" id="GO:0016020">
    <property type="term" value="C:membrane"/>
    <property type="evidence" value="ECO:0007669"/>
    <property type="project" value="UniProtKB-SubCell"/>
</dbReference>
<feature type="compositionally biased region" description="Basic and acidic residues" evidence="7">
    <location>
        <begin position="207"/>
        <end position="222"/>
    </location>
</feature>
<reference evidence="9 10" key="1">
    <citation type="journal article" date="2024" name="Nat. Commun.">
        <title>Phylogenomics reveals the evolutionary origins of lichenization in chlorophyte algae.</title>
        <authorList>
            <person name="Puginier C."/>
            <person name="Libourel C."/>
            <person name="Otte J."/>
            <person name="Skaloud P."/>
            <person name="Haon M."/>
            <person name="Grisel S."/>
            <person name="Petersen M."/>
            <person name="Berrin J.G."/>
            <person name="Delaux P.M."/>
            <person name="Dal Grande F."/>
            <person name="Keller J."/>
        </authorList>
    </citation>
    <scope>NUCLEOTIDE SEQUENCE [LARGE SCALE GENOMIC DNA]</scope>
    <source>
        <strain evidence="9 10">SAG 2145</strain>
    </source>
</reference>
<keyword evidence="6" id="KW-0720">Serine protease</keyword>
<comment type="function">
    <text evidence="6">Serine protease involved in intramembrane proteolysis.</text>
</comment>
<feature type="region of interest" description="Disordered" evidence="7">
    <location>
        <begin position="156"/>
        <end position="194"/>
    </location>
</feature>
<dbReference type="Proteomes" id="UP001438707">
    <property type="component" value="Unassembled WGS sequence"/>
</dbReference>
<dbReference type="EC" id="3.4.21.105" evidence="6"/>
<dbReference type="Gene3D" id="1.20.1540.10">
    <property type="entry name" value="Rhomboid-like"/>
    <property type="match status" value="1"/>
</dbReference>
<evidence type="ECO:0000256" key="6">
    <source>
        <dbReference type="RuleBase" id="RU362115"/>
    </source>
</evidence>
<keyword evidence="6" id="KW-0645">Protease</keyword>
<sequence>MTSRFYHRRQQEFASQLPQLGVILDYDSSSTSPEDARAIQQLRNSGHVVTISSRSRGQHLVSPAGYQPPHLVPHSPWPDAEGGGRSYLPSSSSYHDVTSSYQRESPGTSLSAWPELSLDRSSSEPDESSTRTPRYGDWVGHEIRQAVQQETMPYPAEHLSPVPSESKGKQAAHVRGHSKASSIAGSISSGAAPPLQQLPARLHSDKAGANVKKTDAPTEDVKTNPAAVPATPAARASQPQEELPDLCLWSYRCLGGLIHYLGLVFQEHPMRTHREWAGIVERPDRADDLETGNRRRGTKRAFFRRFHANNRFMPLETMADHYAQRPKRRRLAYALRRKRTGYNHFWEQAYNELFIFGQLMFDWATPTKLKNQMPFFTALFIMVCTITFAFMAGEWPAYLVGNPDATHTCVATETAYGPHALAKWVAHWRGCYKFDSGFLILWGASYGPRLYGTQWYRWFTSLLIYDSFVHLATNLFIFGVLSLHLEWRYGTCRTLLLAFISGVGGNLFSAAFQNLCHVVISGSGISAGMLGLFIGDLLFNFEAVRYPFFRIFLAITAATLFILASAIYGHPYRLTTAGGFAVGLFPGIVMLPHFKSEKYEWFQPFLAAFILVGFFVALPLYLYLKRLPVVC</sequence>
<feature type="region of interest" description="Disordered" evidence="7">
    <location>
        <begin position="50"/>
        <end position="140"/>
    </location>
</feature>
<dbReference type="InterPro" id="IPR022764">
    <property type="entry name" value="Peptidase_S54_rhomboid_dom"/>
</dbReference>
<dbReference type="GO" id="GO:0004252">
    <property type="term" value="F:serine-type endopeptidase activity"/>
    <property type="evidence" value="ECO:0007669"/>
    <property type="project" value="InterPro"/>
</dbReference>
<comment type="caution">
    <text evidence="9">The sequence shown here is derived from an EMBL/GenBank/DDBJ whole genome shotgun (WGS) entry which is preliminary data.</text>
</comment>
<keyword evidence="6" id="KW-0378">Hydrolase</keyword>
<evidence type="ECO:0000256" key="3">
    <source>
        <dbReference type="ARBA" id="ARBA00022692"/>
    </source>
</evidence>
<evidence type="ECO:0000256" key="2">
    <source>
        <dbReference type="ARBA" id="ARBA00009045"/>
    </source>
</evidence>
<evidence type="ECO:0000256" key="4">
    <source>
        <dbReference type="ARBA" id="ARBA00022989"/>
    </source>
</evidence>
<feature type="transmembrane region" description="Helical" evidence="6">
    <location>
        <begin position="518"/>
        <end position="539"/>
    </location>
</feature>
<evidence type="ECO:0000259" key="8">
    <source>
        <dbReference type="Pfam" id="PF01694"/>
    </source>
</evidence>
<feature type="domain" description="Peptidase S54 rhomboid" evidence="8">
    <location>
        <begin position="453"/>
        <end position="591"/>
    </location>
</feature>
<accession>A0AAW1SEH0</accession>
<keyword evidence="4 6" id="KW-1133">Transmembrane helix</keyword>
<dbReference type="PANTHER" id="PTHR22936">
    <property type="entry name" value="RHOMBOID-RELATED"/>
    <property type="match status" value="1"/>
</dbReference>
<dbReference type="EMBL" id="JALJOS010000001">
    <property type="protein sequence ID" value="KAK9844392.1"/>
    <property type="molecule type" value="Genomic_DNA"/>
</dbReference>
<feature type="transmembrane region" description="Helical" evidence="6">
    <location>
        <begin position="605"/>
        <end position="624"/>
    </location>
</feature>
<comment type="similarity">
    <text evidence="2 6">Belongs to the peptidase S54 family.</text>
</comment>
<feature type="compositionally biased region" description="Low complexity" evidence="7">
    <location>
        <begin position="180"/>
        <end position="192"/>
    </location>
</feature>
<dbReference type="SUPFAM" id="SSF144091">
    <property type="entry name" value="Rhomboid-like"/>
    <property type="match status" value="1"/>
</dbReference>
<keyword evidence="3 6" id="KW-0812">Transmembrane</keyword>
<comment type="subcellular location">
    <subcellularLocation>
        <location evidence="1 6">Membrane</location>
        <topology evidence="1 6">Multi-pass membrane protein</topology>
    </subcellularLocation>
</comment>
<dbReference type="PANTHER" id="PTHR22936:SF99">
    <property type="entry name" value="RHOMBOID-LIKE PROTEASE"/>
    <property type="match status" value="1"/>
</dbReference>
<dbReference type="GO" id="GO:0006508">
    <property type="term" value="P:proteolysis"/>
    <property type="evidence" value="ECO:0007669"/>
    <property type="project" value="UniProtKB-KW"/>
</dbReference>
<proteinExistence type="inferred from homology"/>
<feature type="region of interest" description="Disordered" evidence="7">
    <location>
        <begin position="207"/>
        <end position="238"/>
    </location>
</feature>
<evidence type="ECO:0000256" key="5">
    <source>
        <dbReference type="ARBA" id="ARBA00023136"/>
    </source>
</evidence>
<feature type="compositionally biased region" description="Polar residues" evidence="7">
    <location>
        <begin position="101"/>
        <end position="111"/>
    </location>
</feature>
<protein>
    <recommendedName>
        <fullName evidence="6">RHOMBOID-like protein</fullName>
        <ecNumber evidence="6">3.4.21.105</ecNumber>
    </recommendedName>
</protein>
<feature type="compositionally biased region" description="Low complexity" evidence="7">
    <location>
        <begin position="225"/>
        <end position="236"/>
    </location>
</feature>
<feature type="transmembrane region" description="Helical" evidence="6">
    <location>
        <begin position="375"/>
        <end position="393"/>
    </location>
</feature>
<dbReference type="InterPro" id="IPR035952">
    <property type="entry name" value="Rhomboid-like_sf"/>
</dbReference>
<evidence type="ECO:0000256" key="1">
    <source>
        <dbReference type="ARBA" id="ARBA00004141"/>
    </source>
</evidence>
<organism evidence="9 10">
    <name type="scientific">Apatococcus lobatus</name>
    <dbReference type="NCBI Taxonomy" id="904363"/>
    <lineage>
        <taxon>Eukaryota</taxon>
        <taxon>Viridiplantae</taxon>
        <taxon>Chlorophyta</taxon>
        <taxon>core chlorophytes</taxon>
        <taxon>Trebouxiophyceae</taxon>
        <taxon>Chlorellales</taxon>
        <taxon>Chlorellaceae</taxon>
        <taxon>Apatococcus</taxon>
    </lineage>
</organism>
<evidence type="ECO:0000313" key="10">
    <source>
        <dbReference type="Proteomes" id="UP001438707"/>
    </source>
</evidence>
<comment type="catalytic activity">
    <reaction evidence="6">
        <text>Cleaves type-1 transmembrane domains using a catalytic dyad composed of serine and histidine that are contributed by different transmembrane domains.</text>
        <dbReference type="EC" id="3.4.21.105"/>
    </reaction>
</comment>
<dbReference type="AlphaFoldDB" id="A0AAW1SEH0"/>
<feature type="transmembrane region" description="Helical" evidence="6">
    <location>
        <begin position="495"/>
        <end position="512"/>
    </location>
</feature>
<gene>
    <name evidence="9" type="ORF">WJX74_001910</name>
</gene>
<name>A0AAW1SEH0_9CHLO</name>
<evidence type="ECO:0000313" key="9">
    <source>
        <dbReference type="EMBL" id="KAK9844392.1"/>
    </source>
</evidence>
<evidence type="ECO:0000256" key="7">
    <source>
        <dbReference type="SAM" id="MobiDB-lite"/>
    </source>
</evidence>
<dbReference type="InterPro" id="IPR002610">
    <property type="entry name" value="Peptidase_S54_rhomboid-like"/>
</dbReference>